<evidence type="ECO:0000259" key="2">
    <source>
        <dbReference type="Pfam" id="PF08241"/>
    </source>
</evidence>
<dbReference type="RefSeq" id="WP_307268283.1">
    <property type="nucleotide sequence ID" value="NZ_JAUSVX010000001.1"/>
</dbReference>
<evidence type="ECO:0000313" key="3">
    <source>
        <dbReference type="EMBL" id="MDQ0467930.1"/>
    </source>
</evidence>
<dbReference type="SUPFAM" id="SSF53335">
    <property type="entry name" value="S-adenosyl-L-methionine-dependent methyltransferases"/>
    <property type="match status" value="1"/>
</dbReference>
<dbReference type="InterPro" id="IPR029063">
    <property type="entry name" value="SAM-dependent_MTases_sf"/>
</dbReference>
<sequence length="258" mass="28378">MSLDVIDLRNFYNMPLGAIVRRLIGLKIRARWGDLSDLRLAGLGFATPYLSVFREEAERVLALMPATQGVLEWPPGGPFAAALVEETELPLPDASIDRVLAVHALEEADSALDALREIWRILAPGGTVIVVAPNRRGVWARSDSTPFGFGRPFSRSQLTQLLRDALFSPISWSEALYMPPSHRSWALRSAMMWERMGARLALPFPGVHIVEASKQVFRPVPVRPRRVAAPRFRPVLLPSPARRLAGPGATAPPSPDSA</sequence>
<proteinExistence type="predicted"/>
<gene>
    <name evidence="3" type="ORF">QO011_000925</name>
</gene>
<evidence type="ECO:0000256" key="1">
    <source>
        <dbReference type="SAM" id="MobiDB-lite"/>
    </source>
</evidence>
<feature type="domain" description="Methyltransferase type 11" evidence="2">
    <location>
        <begin position="87"/>
        <end position="130"/>
    </location>
</feature>
<reference evidence="3 4" key="1">
    <citation type="submission" date="2023-07" db="EMBL/GenBank/DDBJ databases">
        <title>Genomic Encyclopedia of Type Strains, Phase IV (KMG-IV): sequencing the most valuable type-strain genomes for metagenomic binning, comparative biology and taxonomic classification.</title>
        <authorList>
            <person name="Goeker M."/>
        </authorList>
    </citation>
    <scope>NUCLEOTIDE SEQUENCE [LARGE SCALE GENOMIC DNA]</scope>
    <source>
        <strain evidence="3 4">DSM 19619</strain>
    </source>
</reference>
<accession>A0ABU0J0Z8</accession>
<dbReference type="Gene3D" id="3.40.50.150">
    <property type="entry name" value="Vaccinia Virus protein VP39"/>
    <property type="match status" value="1"/>
</dbReference>
<organism evidence="3 4">
    <name type="scientific">Labrys wisconsinensis</name>
    <dbReference type="NCBI Taxonomy" id="425677"/>
    <lineage>
        <taxon>Bacteria</taxon>
        <taxon>Pseudomonadati</taxon>
        <taxon>Pseudomonadota</taxon>
        <taxon>Alphaproteobacteria</taxon>
        <taxon>Hyphomicrobiales</taxon>
        <taxon>Xanthobacteraceae</taxon>
        <taxon>Labrys</taxon>
    </lineage>
</organism>
<comment type="caution">
    <text evidence="3">The sequence shown here is derived from an EMBL/GenBank/DDBJ whole genome shotgun (WGS) entry which is preliminary data.</text>
</comment>
<feature type="region of interest" description="Disordered" evidence="1">
    <location>
        <begin position="239"/>
        <end position="258"/>
    </location>
</feature>
<keyword evidence="3" id="KW-0808">Transferase</keyword>
<dbReference type="EMBL" id="JAUSVX010000001">
    <property type="protein sequence ID" value="MDQ0467930.1"/>
    <property type="molecule type" value="Genomic_DNA"/>
</dbReference>
<keyword evidence="3" id="KW-0489">Methyltransferase</keyword>
<dbReference type="GO" id="GO:0032259">
    <property type="term" value="P:methylation"/>
    <property type="evidence" value="ECO:0007669"/>
    <property type="project" value="UniProtKB-KW"/>
</dbReference>
<evidence type="ECO:0000313" key="4">
    <source>
        <dbReference type="Proteomes" id="UP001242480"/>
    </source>
</evidence>
<dbReference type="Pfam" id="PF08241">
    <property type="entry name" value="Methyltransf_11"/>
    <property type="match status" value="1"/>
</dbReference>
<name>A0ABU0J0Z8_9HYPH</name>
<keyword evidence="4" id="KW-1185">Reference proteome</keyword>
<protein>
    <submittedName>
        <fullName evidence="3">SAM-dependent methyltransferase</fullName>
    </submittedName>
</protein>
<dbReference type="Proteomes" id="UP001242480">
    <property type="component" value="Unassembled WGS sequence"/>
</dbReference>
<dbReference type="InterPro" id="IPR013216">
    <property type="entry name" value="Methyltransf_11"/>
</dbReference>
<dbReference type="GO" id="GO:0008168">
    <property type="term" value="F:methyltransferase activity"/>
    <property type="evidence" value="ECO:0007669"/>
    <property type="project" value="UniProtKB-KW"/>
</dbReference>